<proteinExistence type="predicted"/>
<keyword evidence="1" id="KW-0812">Transmembrane</keyword>
<accession>A0A9X1TVG0</accession>
<reference evidence="3" key="1">
    <citation type="submission" date="2022-01" db="EMBL/GenBank/DDBJ databases">
        <authorList>
            <person name="Jo J.-H."/>
            <person name="Im W.-T."/>
        </authorList>
    </citation>
    <scope>NUCLEOTIDE SEQUENCE</scope>
    <source>
        <strain evidence="3">G124</strain>
    </source>
</reference>
<name>A0A9X1TVG0_9SPHN</name>
<sequence length="90" mass="9608">MPNTNTNILVGRNDTILGVCEAIGQDFGFHPNWLRVALAVMVYFAPVAVIGSYFALGLVVAASRWFAPDEILPESLANGQSESDELALAA</sequence>
<protein>
    <submittedName>
        <fullName evidence="3">PspC domain-containing protein</fullName>
    </submittedName>
</protein>
<evidence type="ECO:0000259" key="2">
    <source>
        <dbReference type="Pfam" id="PF04024"/>
    </source>
</evidence>
<keyword evidence="1" id="KW-0472">Membrane</keyword>
<dbReference type="Pfam" id="PF04024">
    <property type="entry name" value="PspC"/>
    <property type="match status" value="1"/>
</dbReference>
<evidence type="ECO:0000256" key="1">
    <source>
        <dbReference type="SAM" id="Phobius"/>
    </source>
</evidence>
<keyword evidence="4" id="KW-1185">Reference proteome</keyword>
<evidence type="ECO:0000313" key="4">
    <source>
        <dbReference type="Proteomes" id="UP001139410"/>
    </source>
</evidence>
<feature type="transmembrane region" description="Helical" evidence="1">
    <location>
        <begin position="36"/>
        <end position="62"/>
    </location>
</feature>
<organism evidence="3 4">
    <name type="scientific">Sphingomonas cremea</name>
    <dbReference type="NCBI Taxonomy" id="2904799"/>
    <lineage>
        <taxon>Bacteria</taxon>
        <taxon>Pseudomonadati</taxon>
        <taxon>Pseudomonadota</taxon>
        <taxon>Alphaproteobacteria</taxon>
        <taxon>Sphingomonadales</taxon>
        <taxon>Sphingomonadaceae</taxon>
        <taxon>Sphingomonas</taxon>
    </lineage>
</organism>
<dbReference type="RefSeq" id="WP_235066615.1">
    <property type="nucleotide sequence ID" value="NZ_JAKFGM010000001.1"/>
</dbReference>
<dbReference type="Proteomes" id="UP001139410">
    <property type="component" value="Unassembled WGS sequence"/>
</dbReference>
<dbReference type="InterPro" id="IPR007168">
    <property type="entry name" value="Phageshock_PspC_N"/>
</dbReference>
<gene>
    <name evidence="3" type="ORF">LVY65_03490</name>
</gene>
<evidence type="ECO:0000313" key="3">
    <source>
        <dbReference type="EMBL" id="MCF2514134.1"/>
    </source>
</evidence>
<keyword evidence="1" id="KW-1133">Transmembrane helix</keyword>
<dbReference type="AlphaFoldDB" id="A0A9X1TVG0"/>
<feature type="domain" description="Phage shock protein PspC N-terminal" evidence="2">
    <location>
        <begin position="12"/>
        <end position="60"/>
    </location>
</feature>
<dbReference type="EMBL" id="JAKFGM010000001">
    <property type="protein sequence ID" value="MCF2514134.1"/>
    <property type="molecule type" value="Genomic_DNA"/>
</dbReference>
<comment type="caution">
    <text evidence="3">The sequence shown here is derived from an EMBL/GenBank/DDBJ whole genome shotgun (WGS) entry which is preliminary data.</text>
</comment>